<dbReference type="OrthoDB" id="9800077at2"/>
<proteinExistence type="inferred from homology"/>
<evidence type="ECO:0000313" key="12">
    <source>
        <dbReference type="EMBL" id="SFG23549.1"/>
    </source>
</evidence>
<accession>A0A1I2Q865</accession>
<evidence type="ECO:0000313" key="13">
    <source>
        <dbReference type="Proteomes" id="UP000182135"/>
    </source>
</evidence>
<dbReference type="GO" id="GO:0006742">
    <property type="term" value="P:NADP+ catabolic process"/>
    <property type="evidence" value="ECO:0007669"/>
    <property type="project" value="TreeGrafter"/>
</dbReference>
<dbReference type="EMBL" id="FOOE01000036">
    <property type="protein sequence ID" value="SFG23549.1"/>
    <property type="molecule type" value="Genomic_DNA"/>
</dbReference>
<dbReference type="GO" id="GO:0019677">
    <property type="term" value="P:NAD+ catabolic process"/>
    <property type="evidence" value="ECO:0007669"/>
    <property type="project" value="TreeGrafter"/>
</dbReference>
<keyword evidence="5" id="KW-0479">Metal-binding</keyword>
<evidence type="ECO:0000256" key="8">
    <source>
        <dbReference type="ARBA" id="ARBA00023027"/>
    </source>
</evidence>
<dbReference type="PANTHER" id="PTHR42904">
    <property type="entry name" value="NUDIX HYDROLASE, NUDC SUBFAMILY"/>
    <property type="match status" value="1"/>
</dbReference>
<dbReference type="CDD" id="cd03429">
    <property type="entry name" value="NUDIX_NADH_pyrophosphatase_Nudt13"/>
    <property type="match status" value="1"/>
</dbReference>
<dbReference type="Gene3D" id="3.90.79.10">
    <property type="entry name" value="Nucleoside Triphosphate Pyrophosphohydrolase"/>
    <property type="match status" value="1"/>
</dbReference>
<dbReference type="EC" id="3.6.1.22" evidence="4"/>
<comment type="cofactor">
    <cofactor evidence="2">
        <name>Zn(2+)</name>
        <dbReference type="ChEBI" id="CHEBI:29105"/>
    </cofactor>
</comment>
<dbReference type="PANTHER" id="PTHR42904:SF6">
    <property type="entry name" value="NAD-CAPPED RNA HYDROLASE NUDT12"/>
    <property type="match status" value="1"/>
</dbReference>
<comment type="cofactor">
    <cofactor evidence="1">
        <name>Mg(2+)</name>
        <dbReference type="ChEBI" id="CHEBI:18420"/>
    </cofactor>
</comment>
<reference evidence="12 13" key="1">
    <citation type="submission" date="2016-10" db="EMBL/GenBank/DDBJ databases">
        <authorList>
            <person name="de Groot N.N."/>
        </authorList>
    </citation>
    <scope>NUCLEOTIDE SEQUENCE [LARGE SCALE GENOMIC DNA]</scope>
    <source>
        <strain evidence="12 13">NLAE-zl-G419</strain>
    </source>
</reference>
<keyword evidence="7" id="KW-0460">Magnesium</keyword>
<evidence type="ECO:0000256" key="6">
    <source>
        <dbReference type="ARBA" id="ARBA00022801"/>
    </source>
</evidence>
<dbReference type="eggNOG" id="COG2816">
    <property type="taxonomic scope" value="Bacteria"/>
</dbReference>
<dbReference type="InterPro" id="IPR050241">
    <property type="entry name" value="NAD-cap_RNA_hydrolase_NudC"/>
</dbReference>
<gene>
    <name evidence="11" type="ORF">DBY38_13530</name>
    <name evidence="12" type="ORF">SAMN04487885_13624</name>
</gene>
<keyword evidence="13" id="KW-1185">Reference proteome</keyword>
<evidence type="ECO:0000313" key="11">
    <source>
        <dbReference type="EMBL" id="PWL51691.1"/>
    </source>
</evidence>
<evidence type="ECO:0000256" key="4">
    <source>
        <dbReference type="ARBA" id="ARBA00012381"/>
    </source>
</evidence>
<reference evidence="11 14" key="2">
    <citation type="submission" date="2018-03" db="EMBL/GenBank/DDBJ databases">
        <title>The uncultured portion of the human microbiome is neutrally assembled.</title>
        <authorList>
            <person name="Jeraldo P."/>
            <person name="Boardman L."/>
            <person name="White B.A."/>
            <person name="Nelson H."/>
            <person name="Goldenfeld N."/>
            <person name="Chia N."/>
        </authorList>
    </citation>
    <scope>NUCLEOTIDE SEQUENCE [LARGE SCALE GENOMIC DNA]</scope>
    <source>
        <strain evidence="11">CIM:MAG 903</strain>
    </source>
</reference>
<feature type="domain" description="Nudix hydrolase" evidence="10">
    <location>
        <begin position="37"/>
        <end position="161"/>
    </location>
</feature>
<dbReference type="SUPFAM" id="SSF55811">
    <property type="entry name" value="Nudix"/>
    <property type="match status" value="1"/>
</dbReference>
<sequence>MKYKYCPICGRELVEKYSWDEGGVPYCEHDNMMYFDTPKPCIIVAVVKGDEVLLLKQSYIFKDSKVLISGYVTNGETVEETVSREVLEETGIEIEDMMYLGSHYLQAKEIIMLTYICRYKSGEIKKSDEVEGIGWEKLNNAISEMKQDDIGKAVMMKVLQLTSIWNNEIFKHIRYVQNS</sequence>
<evidence type="ECO:0000256" key="3">
    <source>
        <dbReference type="ARBA" id="ARBA00009595"/>
    </source>
</evidence>
<dbReference type="GO" id="GO:0035529">
    <property type="term" value="F:NADH pyrophosphatase activity"/>
    <property type="evidence" value="ECO:0007669"/>
    <property type="project" value="TreeGrafter"/>
</dbReference>
<dbReference type="AlphaFoldDB" id="A0A1I2Q865"/>
<protein>
    <recommendedName>
        <fullName evidence="4">NAD(+) diphosphatase</fullName>
        <ecNumber evidence="4">3.6.1.22</ecNumber>
    </recommendedName>
</protein>
<dbReference type="InterPro" id="IPR020084">
    <property type="entry name" value="NUDIX_hydrolase_CS"/>
</dbReference>
<evidence type="ECO:0000256" key="7">
    <source>
        <dbReference type="ARBA" id="ARBA00022842"/>
    </source>
</evidence>
<dbReference type="GO" id="GO:0005829">
    <property type="term" value="C:cytosol"/>
    <property type="evidence" value="ECO:0007669"/>
    <property type="project" value="TreeGrafter"/>
</dbReference>
<dbReference type="Proteomes" id="UP000182135">
    <property type="component" value="Unassembled WGS sequence"/>
</dbReference>
<dbReference type="Pfam" id="PF00293">
    <property type="entry name" value="NUDIX"/>
    <property type="match status" value="1"/>
</dbReference>
<dbReference type="InterPro" id="IPR015797">
    <property type="entry name" value="NUDIX_hydrolase-like_dom_sf"/>
</dbReference>
<dbReference type="InterPro" id="IPR000086">
    <property type="entry name" value="NUDIX_hydrolase_dom"/>
</dbReference>
<comment type="similarity">
    <text evidence="3">Belongs to the Nudix hydrolase family. NudC subfamily.</text>
</comment>
<dbReference type="PROSITE" id="PS00893">
    <property type="entry name" value="NUDIX_BOX"/>
    <property type="match status" value="1"/>
</dbReference>
<name>A0A1I2Q865_9CLOT</name>
<keyword evidence="6" id="KW-0378">Hydrolase</keyword>
<dbReference type="GO" id="GO:0046872">
    <property type="term" value="F:metal ion binding"/>
    <property type="evidence" value="ECO:0007669"/>
    <property type="project" value="UniProtKB-KW"/>
</dbReference>
<keyword evidence="8" id="KW-0520">NAD</keyword>
<dbReference type="EMBL" id="QAMZ01000054">
    <property type="protein sequence ID" value="PWL51691.1"/>
    <property type="molecule type" value="Genomic_DNA"/>
</dbReference>
<dbReference type="InterPro" id="IPR049734">
    <property type="entry name" value="NudC-like_C"/>
</dbReference>
<evidence type="ECO:0000256" key="1">
    <source>
        <dbReference type="ARBA" id="ARBA00001946"/>
    </source>
</evidence>
<dbReference type="Proteomes" id="UP000246114">
    <property type="component" value="Unassembled WGS sequence"/>
</dbReference>
<evidence type="ECO:0000313" key="14">
    <source>
        <dbReference type="Proteomes" id="UP000246114"/>
    </source>
</evidence>
<evidence type="ECO:0000259" key="10">
    <source>
        <dbReference type="PROSITE" id="PS51462"/>
    </source>
</evidence>
<evidence type="ECO:0000256" key="9">
    <source>
        <dbReference type="ARBA" id="ARBA00023679"/>
    </source>
</evidence>
<comment type="catalytic activity">
    <reaction evidence="9">
        <text>a 5'-end NAD(+)-phospho-ribonucleoside in mRNA + H2O = a 5'-end phospho-adenosine-phospho-ribonucleoside in mRNA + beta-nicotinamide D-ribonucleotide + 2 H(+)</text>
        <dbReference type="Rhea" id="RHEA:60876"/>
        <dbReference type="Rhea" id="RHEA-COMP:15698"/>
        <dbReference type="Rhea" id="RHEA-COMP:15719"/>
        <dbReference type="ChEBI" id="CHEBI:14649"/>
        <dbReference type="ChEBI" id="CHEBI:15377"/>
        <dbReference type="ChEBI" id="CHEBI:15378"/>
        <dbReference type="ChEBI" id="CHEBI:144029"/>
        <dbReference type="ChEBI" id="CHEBI:144051"/>
    </reaction>
    <physiologicalReaction direction="left-to-right" evidence="9">
        <dbReference type="Rhea" id="RHEA:60877"/>
    </physiologicalReaction>
</comment>
<dbReference type="PROSITE" id="PS51462">
    <property type="entry name" value="NUDIX"/>
    <property type="match status" value="1"/>
</dbReference>
<evidence type="ECO:0000256" key="2">
    <source>
        <dbReference type="ARBA" id="ARBA00001947"/>
    </source>
</evidence>
<dbReference type="GeneID" id="90543269"/>
<dbReference type="STRING" id="1529.SAMN04487885_13624"/>
<organism evidence="12 13">
    <name type="scientific">Clostridium cadaveris</name>
    <dbReference type="NCBI Taxonomy" id="1529"/>
    <lineage>
        <taxon>Bacteria</taxon>
        <taxon>Bacillati</taxon>
        <taxon>Bacillota</taxon>
        <taxon>Clostridia</taxon>
        <taxon>Eubacteriales</taxon>
        <taxon>Clostridiaceae</taxon>
        <taxon>Clostridium</taxon>
    </lineage>
</organism>
<dbReference type="RefSeq" id="WP_051196344.1">
    <property type="nucleotide sequence ID" value="NZ_BAAACD010000037.1"/>
</dbReference>
<evidence type="ECO:0000256" key="5">
    <source>
        <dbReference type="ARBA" id="ARBA00022723"/>
    </source>
</evidence>